<dbReference type="PANTHER" id="PTHR10668:SF103">
    <property type="entry name" value="PYRIDINE NUCLEOTIDE-DISULFIDE OXIDOREDUCTASE DOMAIN-CONTAINING PROTEIN 2"/>
    <property type="match status" value="1"/>
</dbReference>
<feature type="domain" description="Amine oxidase" evidence="4">
    <location>
        <begin position="13"/>
        <end position="499"/>
    </location>
</feature>
<proteinExistence type="predicted"/>
<evidence type="ECO:0000313" key="6">
    <source>
        <dbReference type="Proteomes" id="UP000547674"/>
    </source>
</evidence>
<gene>
    <name evidence="5" type="ORF">HKN21_03395</name>
</gene>
<comment type="subunit">
    <text evidence="2">Interacts with COX5B; this interaction may contribute to localize PYROXD2 to the inner face of the inner mitochondrial membrane.</text>
</comment>
<reference evidence="5 6" key="1">
    <citation type="submission" date="2020-03" db="EMBL/GenBank/DDBJ databases">
        <title>Metabolic flexibility allows generalist bacteria to become dominant in a frequently disturbed ecosystem.</title>
        <authorList>
            <person name="Chen Y.-J."/>
            <person name="Leung P.M."/>
            <person name="Bay S.K."/>
            <person name="Hugenholtz P."/>
            <person name="Kessler A.J."/>
            <person name="Shelley G."/>
            <person name="Waite D.W."/>
            <person name="Cook P.L."/>
            <person name="Greening C."/>
        </authorList>
    </citation>
    <scope>NUCLEOTIDE SEQUENCE [LARGE SCALE GENOMIC DNA]</scope>
    <source>
        <strain evidence="5">SS_bin_28</strain>
    </source>
</reference>
<comment type="caution">
    <text evidence="5">The sequence shown here is derived from an EMBL/GenBank/DDBJ whole genome shotgun (WGS) entry which is preliminary data.</text>
</comment>
<accession>A0A7Y2H1L5</accession>
<sequence>MADIIIIGAGHNGLTAATYLAKRGHKILVLEAADAIGGLARSHKFHGEFRSAGLHHDTTAFRPWVAGDLSLEKYGLRRAESPPAYFLPQKDGRGVVLHHGPDLAAKEIDPLSEHDALRYSGYRAWISNVQDAVRSITEEVAPDIIAAHGGQVFPLIPKMLGLRRLGASTMMGLLRVMPMAVADVVSEWFEHELIRSALAAPATYHQFVGPWSPGTGANWLFHESVAETPVVGGASAVTDALEKAARAAGVEIRTGSPVAEILISDSMVQGVSLENGETISAPRVGASCDPKQVFLKLLPSTAVTFKLKNRIQNFRTVGTAAKIHLALNSPLTFDGRPDHEPSYVRITDTLDTMERAFDGVKYGELPVEPVLDIHVPSQEDPSLCPSGSAVASVLVHHVPYAPIEGWENGNREKLLDTVVNRLEHFSSGVRANIVGSEVLTPLDLETSYRLPQGHMHHGDHAIDQLLFRPSPECVQYATPIEGLYLCGSGSHPGGGITGAPGALAAKTMGK</sequence>
<protein>
    <recommendedName>
        <fullName evidence="3">Pyridine nucleotide-disulfide oxidoreductase domain-containing protein 2</fullName>
    </recommendedName>
</protein>
<name>A0A7Y2H1L5_UNCEI</name>
<dbReference type="GO" id="GO:0016491">
    <property type="term" value="F:oxidoreductase activity"/>
    <property type="evidence" value="ECO:0007669"/>
    <property type="project" value="InterPro"/>
</dbReference>
<dbReference type="AlphaFoldDB" id="A0A7Y2H1L5"/>
<dbReference type="Pfam" id="PF01593">
    <property type="entry name" value="Amino_oxidase"/>
    <property type="match status" value="1"/>
</dbReference>
<dbReference type="SUPFAM" id="SSF51905">
    <property type="entry name" value="FAD/NAD(P)-binding domain"/>
    <property type="match status" value="1"/>
</dbReference>
<dbReference type="Gene3D" id="3.50.50.60">
    <property type="entry name" value="FAD/NAD(P)-binding domain"/>
    <property type="match status" value="2"/>
</dbReference>
<dbReference type="Proteomes" id="UP000547674">
    <property type="component" value="Unassembled WGS sequence"/>
</dbReference>
<dbReference type="InterPro" id="IPR002937">
    <property type="entry name" value="Amino_oxidase"/>
</dbReference>
<dbReference type="PANTHER" id="PTHR10668">
    <property type="entry name" value="PHYTOENE DEHYDROGENASE"/>
    <property type="match status" value="1"/>
</dbReference>
<evidence type="ECO:0000259" key="4">
    <source>
        <dbReference type="Pfam" id="PF01593"/>
    </source>
</evidence>
<comment type="function">
    <text evidence="1">Probable oxidoreductase that may play a role as regulator of mitochondrial function.</text>
</comment>
<evidence type="ECO:0000256" key="2">
    <source>
        <dbReference type="ARBA" id="ARBA00038825"/>
    </source>
</evidence>
<evidence type="ECO:0000256" key="3">
    <source>
        <dbReference type="ARBA" id="ARBA00040298"/>
    </source>
</evidence>
<dbReference type="EMBL" id="JABDJR010000127">
    <property type="protein sequence ID" value="NNF05783.1"/>
    <property type="molecule type" value="Genomic_DNA"/>
</dbReference>
<organism evidence="5 6">
    <name type="scientific">Eiseniibacteriota bacterium</name>
    <dbReference type="NCBI Taxonomy" id="2212470"/>
    <lineage>
        <taxon>Bacteria</taxon>
        <taxon>Candidatus Eiseniibacteriota</taxon>
    </lineage>
</organism>
<dbReference type="InterPro" id="IPR036188">
    <property type="entry name" value="FAD/NAD-bd_sf"/>
</dbReference>
<evidence type="ECO:0000313" key="5">
    <source>
        <dbReference type="EMBL" id="NNF05783.1"/>
    </source>
</evidence>
<evidence type="ECO:0000256" key="1">
    <source>
        <dbReference type="ARBA" id="ARBA00037217"/>
    </source>
</evidence>